<dbReference type="InterPro" id="IPR008874">
    <property type="entry name" value="TraT_complement-R"/>
</dbReference>
<sequence length="245" mass="25912">MTLKKFKSTAVVIAAMISLSGCSAMSTAIQHRNLVTNTKMSATVWLDPTPVSQHTVYLQLRNSTNKKLDITKVLTDKLKQKGYTVTSDPAKAHYWLQTNIIKLEKMDPNAGLALLNQGYGGAVVGGGLAALAMASHTHSTSSVVGAGLIGSAIGFVADNMVEDVNFGMVTDVQVVEKTKESVDSSQVAHLNNGIGGSTNTTVKTVANKKRYQTRILSSANKVNLDYVDAEPALVEGLATSVAGIF</sequence>
<comment type="caution">
    <text evidence="7">The sequence shown here is derived from an EMBL/GenBank/DDBJ whole genome shotgun (WGS) entry which is preliminary data.</text>
</comment>
<keyword evidence="3 6" id="KW-0472">Membrane</keyword>
<dbReference type="GO" id="GO:0009279">
    <property type="term" value="C:cell outer membrane"/>
    <property type="evidence" value="ECO:0007669"/>
    <property type="project" value="UniProtKB-SubCell"/>
</dbReference>
<evidence type="ECO:0000256" key="3">
    <source>
        <dbReference type="ARBA" id="ARBA00023136"/>
    </source>
</evidence>
<dbReference type="PIRSF" id="PIRSF002859">
    <property type="entry name" value="Lipo_traT"/>
    <property type="match status" value="1"/>
</dbReference>
<evidence type="ECO:0000256" key="4">
    <source>
        <dbReference type="ARBA" id="ARBA00023139"/>
    </source>
</evidence>
<gene>
    <name evidence="7" type="ORF">F9817_23665</name>
</gene>
<dbReference type="PROSITE" id="PS51257">
    <property type="entry name" value="PROKAR_LIPOPROTEIN"/>
    <property type="match status" value="1"/>
</dbReference>
<keyword evidence="2 6" id="KW-0732">Signal</keyword>
<protein>
    <submittedName>
        <fullName evidence="7">Complement resistance protein TraT</fullName>
    </submittedName>
</protein>
<dbReference type="AlphaFoldDB" id="A0A7X4RX61"/>
<keyword evidence="6" id="KW-0998">Cell outer membrane</keyword>
<keyword evidence="5" id="KW-0449">Lipoprotein</keyword>
<evidence type="ECO:0000256" key="1">
    <source>
        <dbReference type="ARBA" id="ARBA00004459"/>
    </source>
</evidence>
<dbReference type="Pfam" id="PF05818">
    <property type="entry name" value="TraT"/>
    <property type="match status" value="1"/>
</dbReference>
<evidence type="ECO:0000256" key="2">
    <source>
        <dbReference type="ARBA" id="ARBA00022729"/>
    </source>
</evidence>
<feature type="signal peptide" evidence="6">
    <location>
        <begin position="1"/>
        <end position="24"/>
    </location>
</feature>
<proteinExistence type="predicted"/>
<comment type="subcellular location">
    <subcellularLocation>
        <location evidence="1">Cell outer membrane</location>
        <topology evidence="1">Lipid-anchor</topology>
    </subcellularLocation>
</comment>
<keyword evidence="8" id="KW-1185">Reference proteome</keyword>
<evidence type="ECO:0000313" key="8">
    <source>
        <dbReference type="Proteomes" id="UP000462621"/>
    </source>
</evidence>
<reference evidence="7 8" key="1">
    <citation type="submission" date="2019-10" db="EMBL/GenBank/DDBJ databases">
        <title>Vibrio sp. nov. isolated from a shrimp pond.</title>
        <authorList>
            <person name="Gomez-Gil B."/>
            <person name="Enciso-Ibarra J."/>
            <person name="Enciso-Ibarra K."/>
            <person name="Bolan-Mejia C."/>
        </authorList>
    </citation>
    <scope>NUCLEOTIDE SEQUENCE [LARGE SCALE GENOMIC DNA]</scope>
    <source>
        <strain evidence="7 8">CAIM 722</strain>
    </source>
</reference>
<evidence type="ECO:0000256" key="5">
    <source>
        <dbReference type="ARBA" id="ARBA00023288"/>
    </source>
</evidence>
<dbReference type="Proteomes" id="UP000462621">
    <property type="component" value="Unassembled WGS sequence"/>
</dbReference>
<evidence type="ECO:0000256" key="6">
    <source>
        <dbReference type="PIRNR" id="PIRNR002859"/>
    </source>
</evidence>
<dbReference type="EMBL" id="WEKT01000121">
    <property type="protein sequence ID" value="MZI96172.1"/>
    <property type="molecule type" value="Genomic_DNA"/>
</dbReference>
<evidence type="ECO:0000313" key="7">
    <source>
        <dbReference type="EMBL" id="MZI96172.1"/>
    </source>
</evidence>
<dbReference type="RefSeq" id="WP_161158661.1">
    <property type="nucleotide sequence ID" value="NZ_WEKT01000121.1"/>
</dbReference>
<organism evidence="7 8">
    <name type="scientific">Vibrio eleionomae</name>
    <dbReference type="NCBI Taxonomy" id="2653505"/>
    <lineage>
        <taxon>Bacteria</taxon>
        <taxon>Pseudomonadati</taxon>
        <taxon>Pseudomonadota</taxon>
        <taxon>Gammaproteobacteria</taxon>
        <taxon>Vibrionales</taxon>
        <taxon>Vibrionaceae</taxon>
        <taxon>Vibrio</taxon>
    </lineage>
</organism>
<accession>A0A7X4RX61</accession>
<keyword evidence="4" id="KW-0564">Palmitate</keyword>
<feature type="chain" id="PRO_5031674203" evidence="6">
    <location>
        <begin position="25"/>
        <end position="245"/>
    </location>
</feature>
<name>A0A7X4RX61_9VIBR</name>